<name>A0A1H2VXK2_9FLAO</name>
<dbReference type="Proteomes" id="UP000199592">
    <property type="component" value="Unassembled WGS sequence"/>
</dbReference>
<evidence type="ECO:0000313" key="3">
    <source>
        <dbReference type="Proteomes" id="UP000199592"/>
    </source>
</evidence>
<dbReference type="OrthoDB" id="1412480at2"/>
<protein>
    <recommendedName>
        <fullName evidence="4">DUF748 domain-containing protein</fullName>
    </recommendedName>
</protein>
<dbReference type="AlphaFoldDB" id="A0A1H2VXK2"/>
<accession>A0A1H2VXK2</accession>
<keyword evidence="3" id="KW-1185">Reference proteome</keyword>
<dbReference type="EMBL" id="FNMY01000002">
    <property type="protein sequence ID" value="SDW72704.1"/>
    <property type="molecule type" value="Genomic_DNA"/>
</dbReference>
<keyword evidence="1" id="KW-1133">Transmembrane helix</keyword>
<evidence type="ECO:0000313" key="2">
    <source>
        <dbReference type="EMBL" id="SDW72704.1"/>
    </source>
</evidence>
<organism evidence="2 3">
    <name type="scientific">Flagellimonas zhangzhouensis</name>
    <dbReference type="NCBI Taxonomy" id="1073328"/>
    <lineage>
        <taxon>Bacteria</taxon>
        <taxon>Pseudomonadati</taxon>
        <taxon>Bacteroidota</taxon>
        <taxon>Flavobacteriia</taxon>
        <taxon>Flavobacteriales</taxon>
        <taxon>Flavobacteriaceae</taxon>
        <taxon>Flagellimonas</taxon>
    </lineage>
</organism>
<dbReference type="RefSeq" id="WP_090291491.1">
    <property type="nucleotide sequence ID" value="NZ_FNKI01000001.1"/>
</dbReference>
<dbReference type="STRING" id="1073328.SAMN05216294_0036"/>
<sequence>MSSRTKSKKSIIFIWIIACIVVVGIAAQLFFSYKVKSALAEQLPENITLDYADLSTNVFLGNIALENVEVNITDGNTQVLANKLAVNSIGYLSLLSGNTVELGEIHLEEPKIVLKQQPSDTLKEPASAPNNAPKLLIKKVKVDQGELTIRNSITDSVLLSAKAIDINLSQLELDPKSTSNQPPFTLEEYEFAAQDLYFDVSPYEFMRCKQVQLSNELGAIENIQFQSKYSPEKLATLLSVQHDHFDVTVDKIQITKPDIFGNTGPKLFTPLLEVQSPKIMVRRNTLLPPNTIIKKMPNQMLREMPAELKIDSLSVTDGEVNFYKKTMPDVEPHKMALTSINSQIKNLNNTGDGIVVVTGQHQVMGDGNFTLEYTFDPQSEDNSFLAKVSMSDFHTKKISPFMRSTLDVEVDGTIQQMYYTIDGNEWTSRGEMKMKYDQFKFIALKKDHLTVNKFKSGVANLLTKKGDRKADEDGFRHGQFEVDRDRTKWVLNYIWINMRTGMFHTMVGRGKEK</sequence>
<keyword evidence="1" id="KW-0472">Membrane</keyword>
<proteinExistence type="predicted"/>
<gene>
    <name evidence="2" type="ORF">SAMN04487892_2256</name>
</gene>
<evidence type="ECO:0000256" key="1">
    <source>
        <dbReference type="SAM" id="Phobius"/>
    </source>
</evidence>
<reference evidence="3" key="1">
    <citation type="submission" date="2016-10" db="EMBL/GenBank/DDBJ databases">
        <authorList>
            <person name="Varghese N."/>
            <person name="Submissions S."/>
        </authorList>
    </citation>
    <scope>NUCLEOTIDE SEQUENCE [LARGE SCALE GENOMIC DNA]</scope>
    <source>
        <strain evidence="3">DSM 25030</strain>
    </source>
</reference>
<feature type="transmembrane region" description="Helical" evidence="1">
    <location>
        <begin position="12"/>
        <end position="33"/>
    </location>
</feature>
<evidence type="ECO:0008006" key="4">
    <source>
        <dbReference type="Google" id="ProtNLM"/>
    </source>
</evidence>
<keyword evidence="1" id="KW-0812">Transmembrane</keyword>